<accession>A0A835YSL6</accession>
<keyword evidence="1" id="KW-0732">Signal</keyword>
<protein>
    <recommendedName>
        <fullName evidence="2">Right handed beta helix domain-containing protein</fullName>
    </recommendedName>
</protein>
<dbReference type="InterPro" id="IPR011050">
    <property type="entry name" value="Pectin_lyase_fold/virulence"/>
</dbReference>
<dbReference type="InterPro" id="IPR039448">
    <property type="entry name" value="Beta_helix"/>
</dbReference>
<dbReference type="EMBL" id="JAFCMP010000445">
    <property type="protein sequence ID" value="KAG5179893.1"/>
    <property type="molecule type" value="Genomic_DNA"/>
</dbReference>
<dbReference type="Pfam" id="PF13229">
    <property type="entry name" value="Beta_helix"/>
    <property type="match status" value="1"/>
</dbReference>
<dbReference type="Proteomes" id="UP000664859">
    <property type="component" value="Unassembled WGS sequence"/>
</dbReference>
<gene>
    <name evidence="3" type="ORF">JKP88DRAFT_241854</name>
</gene>
<dbReference type="PROSITE" id="PS51257">
    <property type="entry name" value="PROKAR_LIPOPROTEIN"/>
    <property type="match status" value="1"/>
</dbReference>
<feature type="chain" id="PRO_5032761161" description="Right handed beta helix domain-containing protein" evidence="1">
    <location>
        <begin position="28"/>
        <end position="468"/>
    </location>
</feature>
<sequence>MLLRLGHGVLVVLLACLMLLAQRHTLGTCIEGTPLGLNRRAAAPPNGAPPMTAIICELPERPYVVDDTNSANNLVRQLVACKGKHIDVEWHETVRIDHTLVVSDGQSLQIWSKSASSRAVIDGQHKIRLLRVGTGGKVQLRDMVLQHGHYVKGGAIMVAKGGLLTVDACAFQFNGVGNAQATKLNRQVIKSGGAIYNQGTLLCRSSNFTRNGAAGGAVYNHNATMTIYNSVFTVNLAQGQCHRGYCVSDIGARTATQALTSSVFLLPCPLVTGCVSCGNIGRSSSLTSDIRFGYAVIIANRMFAVHTAVGGAIFNGGDTDMTVADSVFTNNRVKRGAIYTQRGANMTVANSSFANNDADCGAICNRGGANMTVAQSLFAYNGAYCGAIYIQGGANMTVANSSFANNTANDAEHHTRHQLLERWEPGKQQHSIASVSALLNPAPQAAAAAALAAAVIDLAESDIRHWRP</sequence>
<reference evidence="3" key="1">
    <citation type="submission" date="2021-02" db="EMBL/GenBank/DDBJ databases">
        <title>First Annotated Genome of the Yellow-green Alga Tribonema minus.</title>
        <authorList>
            <person name="Mahan K.M."/>
        </authorList>
    </citation>
    <scope>NUCLEOTIDE SEQUENCE</scope>
    <source>
        <strain evidence="3">UTEX B ZZ1240</strain>
    </source>
</reference>
<dbReference type="SUPFAM" id="SSF51126">
    <property type="entry name" value="Pectin lyase-like"/>
    <property type="match status" value="1"/>
</dbReference>
<comment type="caution">
    <text evidence="3">The sequence shown here is derived from an EMBL/GenBank/DDBJ whole genome shotgun (WGS) entry which is preliminary data.</text>
</comment>
<dbReference type="InterPro" id="IPR012334">
    <property type="entry name" value="Pectin_lyas_fold"/>
</dbReference>
<evidence type="ECO:0000259" key="2">
    <source>
        <dbReference type="Pfam" id="PF13229"/>
    </source>
</evidence>
<dbReference type="AlphaFoldDB" id="A0A835YSL6"/>
<feature type="domain" description="Right handed beta helix" evidence="2">
    <location>
        <begin position="312"/>
        <end position="407"/>
    </location>
</feature>
<feature type="signal peptide" evidence="1">
    <location>
        <begin position="1"/>
        <end position="27"/>
    </location>
</feature>
<keyword evidence="4" id="KW-1185">Reference proteome</keyword>
<proteinExistence type="predicted"/>
<evidence type="ECO:0000313" key="3">
    <source>
        <dbReference type="EMBL" id="KAG5179893.1"/>
    </source>
</evidence>
<name>A0A835YSL6_9STRA</name>
<evidence type="ECO:0000313" key="4">
    <source>
        <dbReference type="Proteomes" id="UP000664859"/>
    </source>
</evidence>
<dbReference type="Gene3D" id="2.160.20.10">
    <property type="entry name" value="Single-stranded right-handed beta-helix, Pectin lyase-like"/>
    <property type="match status" value="1"/>
</dbReference>
<evidence type="ECO:0000256" key="1">
    <source>
        <dbReference type="SAM" id="SignalP"/>
    </source>
</evidence>
<organism evidence="3 4">
    <name type="scientific">Tribonema minus</name>
    <dbReference type="NCBI Taxonomy" id="303371"/>
    <lineage>
        <taxon>Eukaryota</taxon>
        <taxon>Sar</taxon>
        <taxon>Stramenopiles</taxon>
        <taxon>Ochrophyta</taxon>
        <taxon>PX clade</taxon>
        <taxon>Xanthophyceae</taxon>
        <taxon>Tribonematales</taxon>
        <taxon>Tribonemataceae</taxon>
        <taxon>Tribonema</taxon>
    </lineage>
</organism>